<reference evidence="2 5" key="2">
    <citation type="submission" date="2017-08" db="EMBL/GenBank/DDBJ databases">
        <title>The complete genome sequence of moderately halophilic actinomycete Actinopolyspora erythraea YIM 90600, the producer of novel erythromycin, novel actinopolysporins A-C and tubercidin.</title>
        <authorList>
            <person name="Yin M."/>
            <person name="Tang S."/>
        </authorList>
    </citation>
    <scope>NUCLEOTIDE SEQUENCE [LARGE SCALE GENOMIC DNA]</scope>
    <source>
        <strain evidence="2 5">YIM 90600</strain>
    </source>
</reference>
<feature type="transmembrane region" description="Helical" evidence="1">
    <location>
        <begin position="140"/>
        <end position="159"/>
    </location>
</feature>
<sequence>MTTVRLVLLARRVPLLLVILVAVTGVSYTFYRTAINVDLGVNPFAQPHKIPTPELIALVTGVLASAVLRPRCWEWERLGGIRVRVLAVVLAAAAIALPVLPALVGEHTMPAEVELGWILPNTLTMGGFTLLLSALVGPPLGGAVSITGYFALALTDNLFADAEPYLPLAVYPAQHGKWIPALCLVSTSLVAHFVTRGLSSWAYRLERNSGT</sequence>
<gene>
    <name evidence="2" type="ORF">CDG81_01185</name>
    <name evidence="3" type="ORF">IL38_00485</name>
</gene>
<feature type="transmembrane region" description="Helical" evidence="1">
    <location>
        <begin position="81"/>
        <end position="103"/>
    </location>
</feature>
<evidence type="ECO:0000313" key="2">
    <source>
        <dbReference type="EMBL" id="ASU77157.1"/>
    </source>
</evidence>
<dbReference type="eggNOG" id="ENOG5034BW6">
    <property type="taxonomic scope" value="Bacteria"/>
</dbReference>
<dbReference type="EMBL" id="JPMV01000001">
    <property type="protein sequence ID" value="KGI83148.1"/>
    <property type="molecule type" value="Genomic_DNA"/>
</dbReference>
<evidence type="ECO:0000256" key="1">
    <source>
        <dbReference type="SAM" id="Phobius"/>
    </source>
</evidence>
<evidence type="ECO:0000313" key="5">
    <source>
        <dbReference type="Proteomes" id="UP000215043"/>
    </source>
</evidence>
<dbReference type="KEGG" id="aey:CDG81_01185"/>
<dbReference type="Proteomes" id="UP000215043">
    <property type="component" value="Chromosome"/>
</dbReference>
<dbReference type="HOGENOM" id="CLU_1348119_0_0_11"/>
<keyword evidence="1" id="KW-1133">Transmembrane helix</keyword>
<proteinExistence type="predicted"/>
<evidence type="ECO:0000313" key="4">
    <source>
        <dbReference type="Proteomes" id="UP000029737"/>
    </source>
</evidence>
<organism evidence="2 5">
    <name type="scientific">Actinopolyspora erythraea</name>
    <dbReference type="NCBI Taxonomy" id="414996"/>
    <lineage>
        <taxon>Bacteria</taxon>
        <taxon>Bacillati</taxon>
        <taxon>Actinomycetota</taxon>
        <taxon>Actinomycetes</taxon>
        <taxon>Actinopolysporales</taxon>
        <taxon>Actinopolysporaceae</taxon>
        <taxon>Actinopolyspora</taxon>
    </lineage>
</organism>
<protein>
    <submittedName>
        <fullName evidence="2">Uncharacterized protein</fullName>
    </submittedName>
</protein>
<dbReference type="EMBL" id="CP022752">
    <property type="protein sequence ID" value="ASU77157.1"/>
    <property type="molecule type" value="Genomic_DNA"/>
</dbReference>
<accession>A0A099DAE6</accession>
<evidence type="ECO:0000313" key="3">
    <source>
        <dbReference type="EMBL" id="KGI83148.1"/>
    </source>
</evidence>
<keyword evidence="1" id="KW-0472">Membrane</keyword>
<feature type="transmembrane region" description="Helical" evidence="1">
    <location>
        <begin position="12"/>
        <end position="30"/>
    </location>
</feature>
<dbReference type="AlphaFoldDB" id="A0A099DAE6"/>
<keyword evidence="1" id="KW-0812">Transmembrane</keyword>
<dbReference type="Proteomes" id="UP000029737">
    <property type="component" value="Unassembled WGS sequence"/>
</dbReference>
<keyword evidence="4" id="KW-1185">Reference proteome</keyword>
<feature type="transmembrane region" description="Helical" evidence="1">
    <location>
        <begin position="50"/>
        <end position="69"/>
    </location>
</feature>
<name>A0A099DAE6_9ACTN</name>
<reference evidence="3 4" key="1">
    <citation type="journal article" date="2014" name="PLoS ONE">
        <title>Identification and Characterization of a New Erythromycin Biosynthetic Gene Cluster in Actinopolyspora erythraea YIM90600, a Novel Erythronolide-Producing Halophilic Actinomycete Isolated from Salt Field.</title>
        <authorList>
            <person name="Chen D."/>
            <person name="Feng J."/>
            <person name="Huang L."/>
            <person name="Zhang Q."/>
            <person name="Wu J."/>
            <person name="Zhu X."/>
            <person name="Duan Y."/>
            <person name="Xu Z."/>
        </authorList>
    </citation>
    <scope>NUCLEOTIDE SEQUENCE [LARGE SCALE GENOMIC DNA]</scope>
    <source>
        <strain evidence="3 4">YIM90600</strain>
    </source>
</reference>